<evidence type="ECO:0000256" key="11">
    <source>
        <dbReference type="PIRSR" id="PIRSR000114-2"/>
    </source>
</evidence>
<dbReference type="GO" id="GO:0051287">
    <property type="term" value="F:NAD binding"/>
    <property type="evidence" value="ECO:0007669"/>
    <property type="project" value="InterPro"/>
</dbReference>
<evidence type="ECO:0000313" key="17">
    <source>
        <dbReference type="EMBL" id="HIP98360.1"/>
    </source>
</evidence>
<protein>
    <recommendedName>
        <fullName evidence="9">Glycerol-3-phosphate dehydrogenase [NAD(P)+]</fullName>
        <ecNumber evidence="9">1.1.1.94</ecNumber>
    </recommendedName>
    <alternativeName>
        <fullName evidence="9">NAD(P)(+)-dependent glycerol-3-phosphate dehydrogenase</fullName>
    </alternativeName>
    <alternativeName>
        <fullName evidence="9">NAD(P)H-dependent dihydroxyacetone-phosphate reductase</fullName>
    </alternativeName>
</protein>
<dbReference type="GO" id="GO:0008654">
    <property type="term" value="P:phospholipid biosynthetic process"/>
    <property type="evidence" value="ECO:0007669"/>
    <property type="project" value="UniProtKB-KW"/>
</dbReference>
<proteinExistence type="inferred from homology"/>
<dbReference type="PRINTS" id="PR00077">
    <property type="entry name" value="GPDHDRGNASE"/>
</dbReference>
<comment type="catalytic activity">
    <reaction evidence="9">
        <text>sn-glycerol 3-phosphate + NAD(+) = dihydroxyacetone phosphate + NADH + H(+)</text>
        <dbReference type="Rhea" id="RHEA:11092"/>
        <dbReference type="ChEBI" id="CHEBI:15378"/>
        <dbReference type="ChEBI" id="CHEBI:57540"/>
        <dbReference type="ChEBI" id="CHEBI:57597"/>
        <dbReference type="ChEBI" id="CHEBI:57642"/>
        <dbReference type="ChEBI" id="CHEBI:57945"/>
        <dbReference type="EC" id="1.1.1.94"/>
    </reaction>
</comment>
<evidence type="ECO:0000256" key="7">
    <source>
        <dbReference type="ARBA" id="ARBA00023209"/>
    </source>
</evidence>
<dbReference type="Gene3D" id="3.40.50.720">
    <property type="entry name" value="NAD(P)-binding Rossmann-like Domain"/>
    <property type="match status" value="1"/>
</dbReference>
<keyword evidence="9" id="KW-0547">Nucleotide-binding</keyword>
<feature type="binding site" evidence="12">
    <location>
        <begin position="7"/>
        <end position="12"/>
    </location>
    <ligand>
        <name>NAD(+)</name>
        <dbReference type="ChEBI" id="CHEBI:57540"/>
    </ligand>
</feature>
<dbReference type="NCBIfam" id="NF000940">
    <property type="entry name" value="PRK00094.1-2"/>
    <property type="match status" value="1"/>
</dbReference>
<feature type="binding site" evidence="9">
    <location>
        <position position="247"/>
    </location>
    <ligand>
        <name>sn-glycerol 3-phosphate</name>
        <dbReference type="ChEBI" id="CHEBI:57597"/>
    </ligand>
</feature>
<dbReference type="SUPFAM" id="SSF48179">
    <property type="entry name" value="6-phosphogluconate dehydrogenase C-terminal domain-like"/>
    <property type="match status" value="1"/>
</dbReference>
<dbReference type="Gene3D" id="1.10.1040.10">
    <property type="entry name" value="N-(1-d-carboxylethyl)-l-norvaline Dehydrogenase, domain 2"/>
    <property type="match status" value="1"/>
</dbReference>
<evidence type="ECO:0000256" key="13">
    <source>
        <dbReference type="RuleBase" id="RU000437"/>
    </source>
</evidence>
<keyword evidence="7 9" id="KW-0594">Phospholipid biosynthesis</keyword>
<feature type="binding site" evidence="9">
    <location>
        <position position="11"/>
    </location>
    <ligand>
        <name>NADPH</name>
        <dbReference type="ChEBI" id="CHEBI:57783"/>
    </ligand>
</feature>
<dbReference type="FunFam" id="1.10.1040.10:FF:000001">
    <property type="entry name" value="Glycerol-3-phosphate dehydrogenase [NAD(P)+]"/>
    <property type="match status" value="1"/>
</dbReference>
<evidence type="ECO:0000256" key="4">
    <source>
        <dbReference type="ARBA" id="ARBA00023002"/>
    </source>
</evidence>
<dbReference type="AlphaFoldDB" id="A0A9D0YQM6"/>
<feature type="binding site" evidence="11">
    <location>
        <position position="100"/>
    </location>
    <ligand>
        <name>substrate</name>
    </ligand>
</feature>
<feature type="binding site" evidence="12">
    <location>
        <position position="247"/>
    </location>
    <ligand>
        <name>NAD(+)</name>
        <dbReference type="ChEBI" id="CHEBI:57540"/>
    </ligand>
</feature>
<keyword evidence="2 9" id="KW-0444">Lipid biosynthesis</keyword>
<dbReference type="SUPFAM" id="SSF51735">
    <property type="entry name" value="NAD(P)-binding Rossmann-fold domains"/>
    <property type="match status" value="1"/>
</dbReference>
<feature type="binding site" evidence="9">
    <location>
        <position position="128"/>
    </location>
    <ligand>
        <name>sn-glycerol 3-phosphate</name>
        <dbReference type="ChEBI" id="CHEBI:57597"/>
    </ligand>
</feature>
<dbReference type="EC" id="1.1.1.94" evidence="9"/>
<keyword evidence="9" id="KW-0963">Cytoplasm</keyword>
<accession>A0A9D0YQM6</accession>
<evidence type="ECO:0000256" key="9">
    <source>
        <dbReference type="HAMAP-Rule" id="MF_00394"/>
    </source>
</evidence>
<evidence type="ECO:0000313" key="18">
    <source>
        <dbReference type="Proteomes" id="UP000606463"/>
    </source>
</evidence>
<dbReference type="GO" id="GO:0047952">
    <property type="term" value="F:glycerol-3-phosphate dehydrogenase [NAD(P)+] activity"/>
    <property type="evidence" value="ECO:0007669"/>
    <property type="project" value="UniProtKB-UniRule"/>
</dbReference>
<evidence type="ECO:0000256" key="2">
    <source>
        <dbReference type="ARBA" id="ARBA00022516"/>
    </source>
</evidence>
<dbReference type="HAMAP" id="MF_00394">
    <property type="entry name" value="NAD_Glyc3P_dehydrog"/>
    <property type="match status" value="1"/>
</dbReference>
<dbReference type="PROSITE" id="PS00957">
    <property type="entry name" value="NAD_G3PDH"/>
    <property type="match status" value="1"/>
</dbReference>
<feature type="binding site" evidence="9">
    <location>
        <position position="30"/>
    </location>
    <ligand>
        <name>NADPH</name>
        <dbReference type="ChEBI" id="CHEBI:57783"/>
    </ligand>
</feature>
<name>A0A9D0YQM6_AQUAO</name>
<dbReference type="InterPro" id="IPR006168">
    <property type="entry name" value="G3P_DH_NAD-dep"/>
</dbReference>
<dbReference type="PANTHER" id="PTHR11728:SF1">
    <property type="entry name" value="GLYCEROL-3-PHOSPHATE DEHYDROGENASE [NAD(+)] 2, CHLOROPLASTIC"/>
    <property type="match status" value="1"/>
</dbReference>
<dbReference type="InterPro" id="IPR011128">
    <property type="entry name" value="G3P_DH_NAD-dep_N"/>
</dbReference>
<comment type="subcellular location">
    <subcellularLocation>
        <location evidence="9">Cytoplasm</location>
    </subcellularLocation>
</comment>
<feature type="binding site" evidence="9">
    <location>
        <position position="132"/>
    </location>
    <ligand>
        <name>NADPH</name>
        <dbReference type="ChEBI" id="CHEBI:57783"/>
    </ligand>
</feature>
<feature type="binding site" evidence="9">
    <location>
        <position position="183"/>
    </location>
    <ligand>
        <name>sn-glycerol 3-phosphate</name>
        <dbReference type="ChEBI" id="CHEBI:57597"/>
    </ligand>
</feature>
<evidence type="ECO:0000256" key="8">
    <source>
        <dbReference type="ARBA" id="ARBA00023264"/>
    </source>
</evidence>
<feature type="binding site" evidence="12">
    <location>
        <position position="132"/>
    </location>
    <ligand>
        <name>NAD(+)</name>
        <dbReference type="ChEBI" id="CHEBI:57540"/>
    </ligand>
</feature>
<comment type="function">
    <text evidence="9">Catalyzes the reduction of the glycolytic intermediate dihydroxyacetone phosphate (DHAP) to sn-glycerol 3-phosphate (G3P), the key precursor for phospholipid synthesis.</text>
</comment>
<dbReference type="GO" id="GO:0005829">
    <property type="term" value="C:cytosol"/>
    <property type="evidence" value="ECO:0007669"/>
    <property type="project" value="TreeGrafter"/>
</dbReference>
<organism evidence="17 18">
    <name type="scientific">Aquifex aeolicus</name>
    <dbReference type="NCBI Taxonomy" id="63363"/>
    <lineage>
        <taxon>Bacteria</taxon>
        <taxon>Pseudomonadati</taxon>
        <taxon>Aquificota</taxon>
        <taxon>Aquificia</taxon>
        <taxon>Aquificales</taxon>
        <taxon>Aquificaceae</taxon>
        <taxon>Aquifex</taxon>
    </lineage>
</organism>
<comment type="caution">
    <text evidence="9">Lacks conserved residue(s) required for the propagation of feature annotation.</text>
</comment>
<evidence type="ECO:0000256" key="3">
    <source>
        <dbReference type="ARBA" id="ARBA00022857"/>
    </source>
</evidence>
<evidence type="ECO:0000256" key="6">
    <source>
        <dbReference type="ARBA" id="ARBA00023098"/>
    </source>
</evidence>
<keyword evidence="4 9" id="KW-0560">Oxidoreductase</keyword>
<evidence type="ECO:0000256" key="12">
    <source>
        <dbReference type="PIRSR" id="PIRSR000114-3"/>
    </source>
</evidence>
<evidence type="ECO:0000256" key="5">
    <source>
        <dbReference type="ARBA" id="ARBA00023027"/>
    </source>
</evidence>
<dbReference type="PANTHER" id="PTHR11728">
    <property type="entry name" value="GLYCEROL-3-PHOSPHATE DEHYDROGENASE"/>
    <property type="match status" value="1"/>
</dbReference>
<reference evidence="17" key="1">
    <citation type="journal article" date="2020" name="ISME J.">
        <title>Gammaproteobacteria mediating utilization of methyl-, sulfur- and petroleum organic compounds in deep ocean hydrothermal plumes.</title>
        <authorList>
            <person name="Zhou Z."/>
            <person name="Liu Y."/>
            <person name="Pan J."/>
            <person name="Cron B.R."/>
            <person name="Toner B.M."/>
            <person name="Anantharaman K."/>
            <person name="Breier J.A."/>
            <person name="Dick G.J."/>
            <person name="Li M."/>
        </authorList>
    </citation>
    <scope>NUCLEOTIDE SEQUENCE</scope>
    <source>
        <strain evidence="17">SZUA-1501</strain>
    </source>
</reference>
<keyword evidence="5 9" id="KW-0520">NAD</keyword>
<gene>
    <name evidence="9" type="primary">gpsA</name>
    <name evidence="17" type="ORF">EYH37_03205</name>
</gene>
<evidence type="ECO:0000256" key="1">
    <source>
        <dbReference type="ARBA" id="ARBA00011009"/>
    </source>
</evidence>
<feature type="binding site" evidence="9">
    <location>
        <position position="246"/>
    </location>
    <ligand>
        <name>sn-glycerol 3-phosphate</name>
        <dbReference type="ChEBI" id="CHEBI:57597"/>
    </ligand>
</feature>
<feature type="binding site" evidence="11">
    <location>
        <begin position="247"/>
        <end position="248"/>
    </location>
    <ligand>
        <name>substrate</name>
    </ligand>
</feature>
<dbReference type="GO" id="GO:0005975">
    <property type="term" value="P:carbohydrate metabolic process"/>
    <property type="evidence" value="ECO:0007669"/>
    <property type="project" value="InterPro"/>
</dbReference>
<dbReference type="GO" id="GO:0046167">
    <property type="term" value="P:glycerol-3-phosphate biosynthetic process"/>
    <property type="evidence" value="ECO:0007669"/>
    <property type="project" value="UniProtKB-UniRule"/>
</dbReference>
<dbReference type="Pfam" id="PF07479">
    <property type="entry name" value="NAD_Gly3P_dh_C"/>
    <property type="match status" value="1"/>
</dbReference>
<feature type="binding site" evidence="9">
    <location>
        <position position="236"/>
    </location>
    <ligand>
        <name>sn-glycerol 3-phosphate</name>
        <dbReference type="ChEBI" id="CHEBI:57597"/>
    </ligand>
</feature>
<evidence type="ECO:0000256" key="10">
    <source>
        <dbReference type="PIRSR" id="PIRSR000114-1"/>
    </source>
</evidence>
<sequence>MRLGIVGGGAWGCALAHVFSQNHEVLVFDRDPQKVKLINSSIYPADRTLKIDRRVRATESLDELLEFAEVIFISVPTQAVREVLKNFPPEFNKPVINTAKGVEIKSFKTLSEVVSEILPRAEYFVLSGPSFAREVVCGKPTAVVLAGFNHELGKELQKTLNVPKFRIYWNDDVKGVELGGALKNVMAIAVGICDGMEMGHNARSALITRGLKEMAFLGENLGAKRETFYGLSGLGDLVLTATGDLSRNRRFGLAIGRGKKIPHALREIGTVEGYHTVKAVFNLSQKMGLELPITETVYRVLYENFPLEEAMKNLLNRTPKEE</sequence>
<dbReference type="Proteomes" id="UP000606463">
    <property type="component" value="Unassembled WGS sequence"/>
</dbReference>
<feature type="binding site" evidence="9">
    <location>
        <position position="43"/>
    </location>
    <ligand>
        <name>NADPH</name>
        <dbReference type="ChEBI" id="CHEBI:57783"/>
    </ligand>
</feature>
<dbReference type="InterPro" id="IPR036291">
    <property type="entry name" value="NAD(P)-bd_dom_sf"/>
</dbReference>
<comment type="pathway">
    <text evidence="9">Membrane lipid metabolism; glycerophospholipid metabolism.</text>
</comment>
<feature type="domain" description="Glycerol-3-phosphate dehydrogenase NAD-dependent C-terminal" evidence="16">
    <location>
        <begin position="172"/>
        <end position="311"/>
    </location>
</feature>
<feature type="binding site" evidence="9">
    <location>
        <position position="248"/>
    </location>
    <ligand>
        <name>sn-glycerol 3-phosphate</name>
        <dbReference type="ChEBI" id="CHEBI:57597"/>
    </ligand>
</feature>
<dbReference type="NCBIfam" id="NF000942">
    <property type="entry name" value="PRK00094.1-4"/>
    <property type="match status" value="1"/>
</dbReference>
<dbReference type="InterPro" id="IPR008927">
    <property type="entry name" value="6-PGluconate_DH-like_C_sf"/>
</dbReference>
<comment type="similarity">
    <text evidence="1 9 13">Belongs to the NAD-dependent glycerol-3-phosphate dehydrogenase family.</text>
</comment>
<keyword evidence="3 9" id="KW-0521">NADP</keyword>
<evidence type="ECO:0000256" key="14">
    <source>
        <dbReference type="RuleBase" id="RU000439"/>
    </source>
</evidence>
<evidence type="ECO:0000259" key="15">
    <source>
        <dbReference type="Pfam" id="PF01210"/>
    </source>
</evidence>
<dbReference type="InterPro" id="IPR006109">
    <property type="entry name" value="G3P_DH_NAD-dep_C"/>
</dbReference>
<feature type="binding site" evidence="9">
    <location>
        <position position="100"/>
    </location>
    <ligand>
        <name>NADPH</name>
        <dbReference type="ChEBI" id="CHEBI:57783"/>
    </ligand>
</feature>
<feature type="binding site" evidence="9">
    <location>
        <position position="272"/>
    </location>
    <ligand>
        <name>NADPH</name>
        <dbReference type="ChEBI" id="CHEBI:57783"/>
    </ligand>
</feature>
<comment type="catalytic activity">
    <reaction evidence="9 14">
        <text>sn-glycerol 3-phosphate + NADP(+) = dihydroxyacetone phosphate + NADPH + H(+)</text>
        <dbReference type="Rhea" id="RHEA:11096"/>
        <dbReference type="ChEBI" id="CHEBI:15378"/>
        <dbReference type="ChEBI" id="CHEBI:57597"/>
        <dbReference type="ChEBI" id="CHEBI:57642"/>
        <dbReference type="ChEBI" id="CHEBI:57783"/>
        <dbReference type="ChEBI" id="CHEBI:58349"/>
        <dbReference type="EC" id="1.1.1.94"/>
    </reaction>
</comment>
<dbReference type="GO" id="GO:0006650">
    <property type="term" value="P:glycerophospholipid metabolic process"/>
    <property type="evidence" value="ECO:0007669"/>
    <property type="project" value="UniProtKB-UniRule"/>
</dbReference>
<dbReference type="GO" id="GO:0046168">
    <property type="term" value="P:glycerol-3-phosphate catabolic process"/>
    <property type="evidence" value="ECO:0007669"/>
    <property type="project" value="InterPro"/>
</dbReference>
<feature type="binding site" evidence="9">
    <location>
        <position position="130"/>
    </location>
    <ligand>
        <name>sn-glycerol 3-phosphate</name>
        <dbReference type="ChEBI" id="CHEBI:57597"/>
    </ligand>
</feature>
<comment type="caution">
    <text evidence="17">The sequence shown here is derived from an EMBL/GenBank/DDBJ whole genome shotgun (WGS) entry which is preliminary data.</text>
</comment>
<feature type="binding site" evidence="9">
    <location>
        <position position="247"/>
    </location>
    <ligand>
        <name>NADPH</name>
        <dbReference type="ChEBI" id="CHEBI:57783"/>
    </ligand>
</feature>
<feature type="binding site" evidence="9">
    <location>
        <position position="100"/>
    </location>
    <ligand>
        <name>sn-glycerol 3-phosphate</name>
        <dbReference type="ChEBI" id="CHEBI:57597"/>
    </ligand>
</feature>
<keyword evidence="6 9" id="KW-0443">Lipid metabolism</keyword>
<dbReference type="EMBL" id="DQVE01000034">
    <property type="protein sequence ID" value="HIP98360.1"/>
    <property type="molecule type" value="Genomic_DNA"/>
</dbReference>
<evidence type="ECO:0000259" key="16">
    <source>
        <dbReference type="Pfam" id="PF07479"/>
    </source>
</evidence>
<dbReference type="InterPro" id="IPR013328">
    <property type="entry name" value="6PGD_dom2"/>
</dbReference>
<feature type="domain" description="Glycerol-3-phosphate dehydrogenase NAD-dependent N-terminal" evidence="15">
    <location>
        <begin position="4"/>
        <end position="150"/>
    </location>
</feature>
<dbReference type="PIRSF" id="PIRSF000114">
    <property type="entry name" value="Glycerol-3-P_dh"/>
    <property type="match status" value="1"/>
</dbReference>
<feature type="active site" description="Proton acceptor" evidence="9 10">
    <location>
        <position position="183"/>
    </location>
</feature>
<keyword evidence="8 9" id="KW-1208">Phospholipid metabolism</keyword>
<dbReference type="Pfam" id="PF01210">
    <property type="entry name" value="NAD_Gly3P_dh_N"/>
    <property type="match status" value="1"/>
</dbReference>